<dbReference type="GeneID" id="97549297"/>
<keyword evidence="9" id="KW-1185">Reference proteome</keyword>
<dbReference type="RefSeq" id="WP_109967232.1">
    <property type="nucleotide sequence ID" value="NZ_CP176093.1"/>
</dbReference>
<dbReference type="SUPFAM" id="SSF55021">
    <property type="entry name" value="ACT-like"/>
    <property type="match status" value="1"/>
</dbReference>
<keyword evidence="2" id="KW-0057">Aromatic amino acid biosynthesis</keyword>
<dbReference type="EMBL" id="QGMY01000002">
    <property type="protein sequence ID" value="PWR73953.1"/>
    <property type="molecule type" value="Genomic_DNA"/>
</dbReference>
<dbReference type="PROSITE" id="PS51671">
    <property type="entry name" value="ACT"/>
    <property type="match status" value="1"/>
</dbReference>
<feature type="domain" description="ACT" evidence="7">
    <location>
        <begin position="193"/>
        <end position="266"/>
    </location>
</feature>
<dbReference type="SUPFAM" id="SSF53850">
    <property type="entry name" value="Periplasmic binding protein-like II"/>
    <property type="match status" value="1"/>
</dbReference>
<feature type="domain" description="Prephenate dehydratase" evidence="6">
    <location>
        <begin position="2"/>
        <end position="169"/>
    </location>
</feature>
<evidence type="ECO:0000259" key="6">
    <source>
        <dbReference type="PROSITE" id="PS51171"/>
    </source>
</evidence>
<dbReference type="GO" id="GO:0005737">
    <property type="term" value="C:cytoplasm"/>
    <property type="evidence" value="ECO:0007669"/>
    <property type="project" value="TreeGrafter"/>
</dbReference>
<dbReference type="AlphaFoldDB" id="A0A2V2NF63"/>
<gene>
    <name evidence="8" type="ORF">DK846_01965</name>
</gene>
<sequence length="275" mass="30176">MKIVTLGPEGTFSHEMATLIGADEIVLVPTIGKVFAEVVKTGTTGLVPLENSEAGGVTSTLDCLMQYPVTITLESYLPIHHCLAGTSEQITRIYAHPQSHEQCSRIIEDLNVPVIHTESNAASAIAQKSDPGSAAIISERLASRHQIPLIRSNIENNACNITRFVQISPGNSSQGLQATGEKKMDQGLEKCSLIIDPDENRAGLLYDLLTPFKREGVNLTRIESRPSKRSMGTYVFFLDIQCEGNWKTSVTELQQIAPIKHLGCYGRWQKQMENS</sequence>
<evidence type="ECO:0000313" key="9">
    <source>
        <dbReference type="Proteomes" id="UP000245657"/>
    </source>
</evidence>
<name>A0A2V2NF63_9EURY</name>
<dbReference type="Gene3D" id="3.30.70.260">
    <property type="match status" value="1"/>
</dbReference>
<dbReference type="PROSITE" id="PS00858">
    <property type="entry name" value="PREPHENATE_DEHYDR_2"/>
    <property type="match status" value="1"/>
</dbReference>
<comment type="pathway">
    <text evidence="5">Amino-acid biosynthesis.</text>
</comment>
<evidence type="ECO:0000256" key="5">
    <source>
        <dbReference type="ARBA" id="ARBA00029440"/>
    </source>
</evidence>
<comment type="caution">
    <text evidence="8">The sequence shown here is derived from an EMBL/GenBank/DDBJ whole genome shotgun (WGS) entry which is preliminary data.</text>
</comment>
<dbReference type="PROSITE" id="PS51171">
    <property type="entry name" value="PREPHENATE_DEHYDR_3"/>
    <property type="match status" value="1"/>
</dbReference>
<dbReference type="InterPro" id="IPR045865">
    <property type="entry name" value="ACT-like_dom_sf"/>
</dbReference>
<dbReference type="PANTHER" id="PTHR21022">
    <property type="entry name" value="PREPHENATE DEHYDRATASE P PROTEIN"/>
    <property type="match status" value="1"/>
</dbReference>
<evidence type="ECO:0000256" key="3">
    <source>
        <dbReference type="ARBA" id="ARBA00023222"/>
    </source>
</evidence>
<dbReference type="Pfam" id="PF00800">
    <property type="entry name" value="PDT"/>
    <property type="match status" value="1"/>
</dbReference>
<dbReference type="InterPro" id="IPR018528">
    <property type="entry name" value="Preph_deHydtase_CS"/>
</dbReference>
<accession>A0A2V2NF63</accession>
<dbReference type="InterPro" id="IPR002912">
    <property type="entry name" value="ACT_dom"/>
</dbReference>
<dbReference type="GO" id="GO:0009094">
    <property type="term" value="P:L-phenylalanine biosynthetic process"/>
    <property type="evidence" value="ECO:0007669"/>
    <property type="project" value="UniProtKB-KW"/>
</dbReference>
<dbReference type="Pfam" id="PF01842">
    <property type="entry name" value="ACT"/>
    <property type="match status" value="1"/>
</dbReference>
<dbReference type="Proteomes" id="UP000245657">
    <property type="component" value="Unassembled WGS sequence"/>
</dbReference>
<keyword evidence="4" id="KW-0456">Lyase</keyword>
<keyword evidence="1" id="KW-0028">Amino-acid biosynthesis</keyword>
<evidence type="ECO:0000313" key="8">
    <source>
        <dbReference type="EMBL" id="PWR73953.1"/>
    </source>
</evidence>
<dbReference type="Gene3D" id="3.40.190.10">
    <property type="entry name" value="Periplasmic binding protein-like II"/>
    <property type="match status" value="2"/>
</dbReference>
<dbReference type="CDD" id="cd13630">
    <property type="entry name" value="PBP2_PDT_1"/>
    <property type="match status" value="1"/>
</dbReference>
<proteinExistence type="predicted"/>
<protein>
    <submittedName>
        <fullName evidence="8">Prephenate dehydratase</fullName>
    </submittedName>
</protein>
<keyword evidence="3" id="KW-0584">Phenylalanine biosynthesis</keyword>
<dbReference type="InterPro" id="IPR001086">
    <property type="entry name" value="Preph_deHydtase"/>
</dbReference>
<evidence type="ECO:0000256" key="2">
    <source>
        <dbReference type="ARBA" id="ARBA00023141"/>
    </source>
</evidence>
<organism evidence="8 9">
    <name type="scientific">Methanospirillum lacunae</name>
    <dbReference type="NCBI Taxonomy" id="668570"/>
    <lineage>
        <taxon>Archaea</taxon>
        <taxon>Methanobacteriati</taxon>
        <taxon>Methanobacteriota</taxon>
        <taxon>Stenosarchaea group</taxon>
        <taxon>Methanomicrobia</taxon>
        <taxon>Methanomicrobiales</taxon>
        <taxon>Methanospirillaceae</taxon>
        <taxon>Methanospirillum</taxon>
    </lineage>
</organism>
<dbReference type="OrthoDB" id="8755at2157"/>
<reference evidence="8 9" key="1">
    <citation type="submission" date="2018-05" db="EMBL/GenBank/DDBJ databases">
        <title>Draft genome of Methanospirillum lacunae Ki8-1.</title>
        <authorList>
            <person name="Dueholm M.S."/>
            <person name="Nielsen P.H."/>
            <person name="Bakmann L.F."/>
            <person name="Otzen D.E."/>
        </authorList>
    </citation>
    <scope>NUCLEOTIDE SEQUENCE [LARGE SCALE GENOMIC DNA]</scope>
    <source>
        <strain evidence="8 9">Ki8-1</strain>
    </source>
</reference>
<dbReference type="PANTHER" id="PTHR21022:SF19">
    <property type="entry name" value="PREPHENATE DEHYDRATASE-RELATED"/>
    <property type="match status" value="1"/>
</dbReference>
<evidence type="ECO:0000256" key="1">
    <source>
        <dbReference type="ARBA" id="ARBA00022605"/>
    </source>
</evidence>
<dbReference type="GO" id="GO:0004664">
    <property type="term" value="F:prephenate dehydratase activity"/>
    <property type="evidence" value="ECO:0007669"/>
    <property type="project" value="InterPro"/>
</dbReference>
<dbReference type="CDD" id="cd04905">
    <property type="entry name" value="ACT_CM-PDT"/>
    <property type="match status" value="1"/>
</dbReference>
<evidence type="ECO:0000256" key="4">
    <source>
        <dbReference type="ARBA" id="ARBA00023239"/>
    </source>
</evidence>
<evidence type="ECO:0000259" key="7">
    <source>
        <dbReference type="PROSITE" id="PS51671"/>
    </source>
</evidence>